<evidence type="ECO:0000313" key="6">
    <source>
        <dbReference type="EMBL" id="VAW28226.1"/>
    </source>
</evidence>
<dbReference type="SUPFAM" id="SSF56349">
    <property type="entry name" value="DNA breaking-rejoining enzymes"/>
    <property type="match status" value="1"/>
</dbReference>
<dbReference type="PROSITE" id="PS51898">
    <property type="entry name" value="TYR_RECOMBINASE"/>
    <property type="match status" value="1"/>
</dbReference>
<keyword evidence="2" id="KW-0238">DNA-binding</keyword>
<dbReference type="PANTHER" id="PTHR30349">
    <property type="entry name" value="PHAGE INTEGRASE-RELATED"/>
    <property type="match status" value="1"/>
</dbReference>
<keyword evidence="3" id="KW-0233">DNA recombination</keyword>
<dbReference type="Pfam" id="PF00589">
    <property type="entry name" value="Phage_integrase"/>
    <property type="match status" value="1"/>
</dbReference>
<gene>
    <name evidence="6" type="ORF">MNBD_BACTEROID07-1871</name>
</gene>
<organism evidence="6">
    <name type="scientific">hydrothermal vent metagenome</name>
    <dbReference type="NCBI Taxonomy" id="652676"/>
    <lineage>
        <taxon>unclassified sequences</taxon>
        <taxon>metagenomes</taxon>
        <taxon>ecological metagenomes</taxon>
    </lineage>
</organism>
<reference evidence="6" key="1">
    <citation type="submission" date="2018-06" db="EMBL/GenBank/DDBJ databases">
        <authorList>
            <person name="Zhirakovskaya E."/>
        </authorList>
    </citation>
    <scope>NUCLEOTIDE SEQUENCE</scope>
</reference>
<feature type="domain" description="Core-binding (CB)" evidence="5">
    <location>
        <begin position="1"/>
        <end position="88"/>
    </location>
</feature>
<evidence type="ECO:0000259" key="5">
    <source>
        <dbReference type="PROSITE" id="PS51900"/>
    </source>
</evidence>
<dbReference type="GO" id="GO:0003677">
    <property type="term" value="F:DNA binding"/>
    <property type="evidence" value="ECO:0007669"/>
    <property type="project" value="UniProtKB-KW"/>
</dbReference>
<proteinExistence type="predicted"/>
<dbReference type="GO" id="GO:0015074">
    <property type="term" value="P:DNA integration"/>
    <property type="evidence" value="ECO:0007669"/>
    <property type="project" value="UniProtKB-KW"/>
</dbReference>
<dbReference type="PANTHER" id="PTHR30349:SF81">
    <property type="entry name" value="TYROSINE RECOMBINASE XERC"/>
    <property type="match status" value="1"/>
</dbReference>
<dbReference type="InterPro" id="IPR050090">
    <property type="entry name" value="Tyrosine_recombinase_XerCD"/>
</dbReference>
<keyword evidence="1" id="KW-0229">DNA integration</keyword>
<dbReference type="InterPro" id="IPR013762">
    <property type="entry name" value="Integrase-like_cat_sf"/>
</dbReference>
<dbReference type="EMBL" id="UOET01000209">
    <property type="protein sequence ID" value="VAW28226.1"/>
    <property type="molecule type" value="Genomic_DNA"/>
</dbReference>
<dbReference type="AlphaFoldDB" id="A0A3B0V8A8"/>
<dbReference type="InterPro" id="IPR044068">
    <property type="entry name" value="CB"/>
</dbReference>
<accession>A0A3B0V8A8</accession>
<feature type="non-terminal residue" evidence="6">
    <location>
        <position position="236"/>
    </location>
</feature>
<dbReference type="GO" id="GO:0006310">
    <property type="term" value="P:DNA recombination"/>
    <property type="evidence" value="ECO:0007669"/>
    <property type="project" value="UniProtKB-KW"/>
</dbReference>
<dbReference type="PROSITE" id="PS51900">
    <property type="entry name" value="CB"/>
    <property type="match status" value="1"/>
</dbReference>
<name>A0A3B0V8A8_9ZZZZ</name>
<evidence type="ECO:0000256" key="1">
    <source>
        <dbReference type="ARBA" id="ARBA00022908"/>
    </source>
</evidence>
<dbReference type="Pfam" id="PF02899">
    <property type="entry name" value="Phage_int_SAM_1"/>
    <property type="match status" value="1"/>
</dbReference>
<dbReference type="InterPro" id="IPR011010">
    <property type="entry name" value="DNA_brk_join_enz"/>
</dbReference>
<dbReference type="Gene3D" id="1.10.443.10">
    <property type="entry name" value="Intergrase catalytic core"/>
    <property type="match status" value="1"/>
</dbReference>
<protein>
    <submittedName>
        <fullName evidence="6">Site-specific tyrosine recombinase XerD</fullName>
    </submittedName>
</protein>
<evidence type="ECO:0000259" key="4">
    <source>
        <dbReference type="PROSITE" id="PS51898"/>
    </source>
</evidence>
<evidence type="ECO:0000256" key="3">
    <source>
        <dbReference type="ARBA" id="ARBA00023172"/>
    </source>
</evidence>
<evidence type="ECO:0000256" key="2">
    <source>
        <dbReference type="ARBA" id="ARBA00023125"/>
    </source>
</evidence>
<dbReference type="Gene3D" id="1.10.150.130">
    <property type="match status" value="1"/>
</dbReference>
<dbReference type="InterPro" id="IPR002104">
    <property type="entry name" value="Integrase_catalytic"/>
</dbReference>
<feature type="domain" description="Tyr recombinase" evidence="4">
    <location>
        <begin position="109"/>
        <end position="236"/>
    </location>
</feature>
<dbReference type="InterPro" id="IPR010998">
    <property type="entry name" value="Integrase_recombinase_N"/>
</dbReference>
<sequence length="236" mass="26687">MKENMYSKGFKAFLRLERALSENTVAAYLHDVNLLFSFLQSKTHNLSIKDVTPDDLKDFLQYINEMGLGAFSQSRVVSGIKSFFSYLILENIVNADPSALLESPKLGKKLPDVLSEEEMFTLIQSVDLSDPLGERNKAIMETLYACGLRVSELTNLKLSDLHFNQEIILVTGKGNKQRIVPVGENARKQLQTYIQQVRVRIAARKGAEDIVFLNQHGGKISRQMIFLIIKKHVEKA</sequence>
<dbReference type="InterPro" id="IPR004107">
    <property type="entry name" value="Integrase_SAM-like_N"/>
</dbReference>